<name>A0ABW8ZZA7_9BURK</name>
<proteinExistence type="predicted"/>
<evidence type="ECO:0000313" key="1">
    <source>
        <dbReference type="EMBL" id="MFL9887448.1"/>
    </source>
</evidence>
<evidence type="ECO:0000313" key="2">
    <source>
        <dbReference type="Proteomes" id="UP001629249"/>
    </source>
</evidence>
<gene>
    <name evidence="1" type="ORF">PQR66_30745</name>
</gene>
<dbReference type="RefSeq" id="WP_408332540.1">
    <property type="nucleotide sequence ID" value="NZ_JAQQFH010000030.1"/>
</dbReference>
<sequence>MTVPQIYLVAEEAFDPASRYQANAGMAKPRPQNAYTTLLRAPAATLAGSMVDRDEIQSAAILGYN</sequence>
<dbReference type="Proteomes" id="UP001629249">
    <property type="component" value="Unassembled WGS sequence"/>
</dbReference>
<keyword evidence="2" id="KW-1185">Reference proteome</keyword>
<accession>A0ABW8ZZA7</accession>
<reference evidence="1 2" key="1">
    <citation type="journal article" date="2024" name="Chem. Sci.">
        <title>Discovery of megapolipeptins by genome mining of a Burkholderiales bacteria collection.</title>
        <authorList>
            <person name="Paulo B.S."/>
            <person name="Recchia M.J.J."/>
            <person name="Lee S."/>
            <person name="Fergusson C.H."/>
            <person name="Romanowski S.B."/>
            <person name="Hernandez A."/>
            <person name="Krull N."/>
            <person name="Liu D.Y."/>
            <person name="Cavanagh H."/>
            <person name="Bos A."/>
            <person name="Gray C.A."/>
            <person name="Murphy B.T."/>
            <person name="Linington R.G."/>
            <person name="Eustaquio A.S."/>
        </authorList>
    </citation>
    <scope>NUCLEOTIDE SEQUENCE [LARGE SCALE GENOMIC DNA]</scope>
    <source>
        <strain evidence="1 2">RL16-012-BIC-B</strain>
    </source>
</reference>
<dbReference type="EMBL" id="JAQQFN010000028">
    <property type="protein sequence ID" value="MFL9887448.1"/>
    <property type="molecule type" value="Genomic_DNA"/>
</dbReference>
<protein>
    <submittedName>
        <fullName evidence="1">Uncharacterized protein</fullName>
    </submittedName>
</protein>
<comment type="caution">
    <text evidence="1">The sequence shown here is derived from an EMBL/GenBank/DDBJ whole genome shotgun (WGS) entry which is preliminary data.</text>
</comment>
<organism evidence="1 2">
    <name type="scientific">Paraburkholderia agricolaris</name>
    <dbReference type="NCBI Taxonomy" id="2152888"/>
    <lineage>
        <taxon>Bacteria</taxon>
        <taxon>Pseudomonadati</taxon>
        <taxon>Pseudomonadota</taxon>
        <taxon>Betaproteobacteria</taxon>
        <taxon>Burkholderiales</taxon>
        <taxon>Burkholderiaceae</taxon>
        <taxon>Paraburkholderia</taxon>
    </lineage>
</organism>